<dbReference type="GO" id="GO:0003950">
    <property type="term" value="F:NAD+ poly-ADP-ribosyltransferase activity"/>
    <property type="evidence" value="ECO:0007669"/>
    <property type="project" value="InterPro"/>
</dbReference>
<dbReference type="PANTHER" id="PTHR32263">
    <property type="entry name" value="INACTIVE POLY [ADP-RIBOSE] POLYMERASE SRO4-RELATED"/>
    <property type="match status" value="1"/>
</dbReference>
<evidence type="ECO:0000256" key="4">
    <source>
        <dbReference type="ARBA" id="ARBA00023242"/>
    </source>
</evidence>
<evidence type="ECO:0000256" key="2">
    <source>
        <dbReference type="ARBA" id="ARBA00022473"/>
    </source>
</evidence>
<evidence type="ECO:0008006" key="9">
    <source>
        <dbReference type="Google" id="ProtNLM"/>
    </source>
</evidence>
<dbReference type="InterPro" id="IPR022003">
    <property type="entry name" value="RST"/>
</dbReference>
<keyword evidence="3" id="KW-0346">Stress response</keyword>
<dbReference type="Pfam" id="PF12174">
    <property type="entry name" value="RST"/>
    <property type="match status" value="1"/>
</dbReference>
<keyword evidence="4" id="KW-0539">Nucleus</keyword>
<dbReference type="InterPro" id="IPR012317">
    <property type="entry name" value="Poly(ADP-ribose)pol_cat_dom"/>
</dbReference>
<evidence type="ECO:0000256" key="3">
    <source>
        <dbReference type="ARBA" id="ARBA00023016"/>
    </source>
</evidence>
<feature type="domain" description="PARP catalytic" evidence="5">
    <location>
        <begin position="46"/>
        <end position="268"/>
    </location>
</feature>
<dbReference type="Proteomes" id="UP000091857">
    <property type="component" value="Chromosome 12"/>
</dbReference>
<sequence>MLTNQYFQTTNLQSEELEVEDRESVVVDNDDDLDADAENGEAHSGDNNESFADFTRNGMFKIGEGSREHDLIKKTLLEGMGRHANFTRIVAIHKNSVSGSAGKARWLAFRIFSQAVAERRGGNSNLRFAWYGASRAEICQVISHGFSHSGETANAQSHGIGISLSPAKFSIDSVESSAADENGLTHILLCRVILGKMEMIPAGSRQFQPSSTEFDSGVDNIVEPRRFTVWNAFMNSHIFPNYIISIQAPSVADMKTNQVRPLRPTSPWMSFPVLLSILSKFLDSS</sequence>
<dbReference type="InterPro" id="IPR044964">
    <property type="entry name" value="RCD1/SRO1-5"/>
</dbReference>
<evidence type="ECO:0000256" key="1">
    <source>
        <dbReference type="ARBA" id="ARBA00004123"/>
    </source>
</evidence>
<dbReference type="AlphaFoldDB" id="A0A2C9UU92"/>
<gene>
    <name evidence="7" type="ORF">MANES_12G028100v8</name>
</gene>
<reference evidence="8" key="1">
    <citation type="journal article" date="2016" name="Nat. Biotechnol.">
        <title>Sequencing wild and cultivated cassava and related species reveals extensive interspecific hybridization and genetic diversity.</title>
        <authorList>
            <person name="Bredeson J.V."/>
            <person name="Lyons J.B."/>
            <person name="Prochnik S.E."/>
            <person name="Wu G.A."/>
            <person name="Ha C.M."/>
            <person name="Edsinger-Gonzales E."/>
            <person name="Grimwood J."/>
            <person name="Schmutz J."/>
            <person name="Rabbi I.Y."/>
            <person name="Egesi C."/>
            <person name="Nauluvula P."/>
            <person name="Lebot V."/>
            <person name="Ndunguru J."/>
            <person name="Mkamilo G."/>
            <person name="Bart R.S."/>
            <person name="Setter T.L."/>
            <person name="Gleadow R.M."/>
            <person name="Kulakow P."/>
            <person name="Ferguson M.E."/>
            <person name="Rounsley S."/>
            <person name="Rokhsar D.S."/>
        </authorList>
    </citation>
    <scope>NUCLEOTIDE SEQUENCE [LARGE SCALE GENOMIC DNA]</scope>
    <source>
        <strain evidence="8">cv. AM560-2</strain>
    </source>
</reference>
<keyword evidence="8" id="KW-1185">Reference proteome</keyword>
<dbReference type="Gene3D" id="3.90.228.10">
    <property type="match status" value="1"/>
</dbReference>
<dbReference type="PANTHER" id="PTHR32263:SF14">
    <property type="entry name" value="INACTIVE POLY [ADP-RIBOSE] POLYMERASE SRO2-RELATED"/>
    <property type="match status" value="1"/>
</dbReference>
<dbReference type="Gramene" id="Manes.12G028100.1.v8.1">
    <property type="protein sequence ID" value="Manes.12G028100.1.v8.1.CDS"/>
    <property type="gene ID" value="Manes.12G028100.v8.1"/>
</dbReference>
<protein>
    <recommendedName>
        <fullName evidence="9">Poly [ADP-ribose] polymerase</fullName>
    </recommendedName>
</protein>
<dbReference type="PROSITE" id="PS51879">
    <property type="entry name" value="RST"/>
    <property type="match status" value="1"/>
</dbReference>
<feature type="domain" description="RST" evidence="6">
    <location>
        <begin position="262"/>
        <end position="285"/>
    </location>
</feature>
<dbReference type="GO" id="GO:0005634">
    <property type="term" value="C:nucleus"/>
    <property type="evidence" value="ECO:0007669"/>
    <property type="project" value="UniProtKB-SubCell"/>
</dbReference>
<evidence type="ECO:0000313" key="8">
    <source>
        <dbReference type="Proteomes" id="UP000091857"/>
    </source>
</evidence>
<dbReference type="PROSITE" id="PS51059">
    <property type="entry name" value="PARP_CATALYTIC"/>
    <property type="match status" value="1"/>
</dbReference>
<evidence type="ECO:0000259" key="6">
    <source>
        <dbReference type="PROSITE" id="PS51879"/>
    </source>
</evidence>
<name>A0A2C9UU92_MANES</name>
<accession>A0A2C9UU92</accession>
<dbReference type="EMBL" id="CM004398">
    <property type="protein sequence ID" value="OAY34535.1"/>
    <property type="molecule type" value="Genomic_DNA"/>
</dbReference>
<comment type="caution">
    <text evidence="7">The sequence shown here is derived from an EMBL/GenBank/DDBJ whole genome shotgun (WGS) entry which is preliminary data.</text>
</comment>
<comment type="subcellular location">
    <subcellularLocation>
        <location evidence="1">Nucleus</location>
    </subcellularLocation>
</comment>
<dbReference type="OrthoDB" id="6133115at2759"/>
<organism evidence="7 8">
    <name type="scientific">Manihot esculenta</name>
    <name type="common">Cassava</name>
    <name type="synonym">Jatropha manihot</name>
    <dbReference type="NCBI Taxonomy" id="3983"/>
    <lineage>
        <taxon>Eukaryota</taxon>
        <taxon>Viridiplantae</taxon>
        <taxon>Streptophyta</taxon>
        <taxon>Embryophyta</taxon>
        <taxon>Tracheophyta</taxon>
        <taxon>Spermatophyta</taxon>
        <taxon>Magnoliopsida</taxon>
        <taxon>eudicotyledons</taxon>
        <taxon>Gunneridae</taxon>
        <taxon>Pentapetalae</taxon>
        <taxon>rosids</taxon>
        <taxon>fabids</taxon>
        <taxon>Malpighiales</taxon>
        <taxon>Euphorbiaceae</taxon>
        <taxon>Crotonoideae</taxon>
        <taxon>Manihoteae</taxon>
        <taxon>Manihot</taxon>
    </lineage>
</organism>
<proteinExistence type="predicted"/>
<evidence type="ECO:0000259" key="5">
    <source>
        <dbReference type="PROSITE" id="PS51059"/>
    </source>
</evidence>
<keyword evidence="2" id="KW-0217">Developmental protein</keyword>
<dbReference type="SUPFAM" id="SSF56399">
    <property type="entry name" value="ADP-ribosylation"/>
    <property type="match status" value="1"/>
</dbReference>
<evidence type="ECO:0000313" key="7">
    <source>
        <dbReference type="EMBL" id="OAY34535.1"/>
    </source>
</evidence>